<dbReference type="Pfam" id="PF13519">
    <property type="entry name" value="VWA_2"/>
    <property type="match status" value="1"/>
</dbReference>
<dbReference type="RefSeq" id="WP_227614582.1">
    <property type="nucleotide sequence ID" value="NZ_JAJEPR010000005.1"/>
</dbReference>
<feature type="compositionally biased region" description="Acidic residues" evidence="1">
    <location>
        <begin position="147"/>
        <end position="172"/>
    </location>
</feature>
<feature type="domain" description="VWFA" evidence="3">
    <location>
        <begin position="365"/>
        <end position="628"/>
    </location>
</feature>
<dbReference type="InterPro" id="IPR041033">
    <property type="entry name" value="SpaA_PFL_dom_1"/>
</dbReference>
<gene>
    <name evidence="4" type="ORF">LKD71_04885</name>
</gene>
<accession>A0AAE3DRM3</accession>
<dbReference type="CDD" id="cd00198">
    <property type="entry name" value="vWFA"/>
    <property type="match status" value="1"/>
</dbReference>
<keyword evidence="5" id="KW-1185">Reference proteome</keyword>
<evidence type="ECO:0000256" key="1">
    <source>
        <dbReference type="SAM" id="MobiDB-lite"/>
    </source>
</evidence>
<dbReference type="Gene3D" id="3.40.50.410">
    <property type="entry name" value="von Willebrand factor, type A domain"/>
    <property type="match status" value="1"/>
</dbReference>
<feature type="compositionally biased region" description="Acidic residues" evidence="1">
    <location>
        <begin position="111"/>
        <end position="137"/>
    </location>
</feature>
<dbReference type="InterPro" id="IPR049319">
    <property type="entry name" value="GBS104-like_Ig"/>
</dbReference>
<protein>
    <submittedName>
        <fullName evidence="4">VWA domain-containing protein</fullName>
    </submittedName>
</protein>
<dbReference type="Pfam" id="PF17802">
    <property type="entry name" value="SpaA"/>
    <property type="match status" value="1"/>
</dbReference>
<reference evidence="4 5" key="1">
    <citation type="submission" date="2021-10" db="EMBL/GenBank/DDBJ databases">
        <title>Anaerobic single-cell dispensing facilitates the cultivation of human gut bacteria.</title>
        <authorList>
            <person name="Afrizal A."/>
        </authorList>
    </citation>
    <scope>NUCLEOTIDE SEQUENCE [LARGE SCALE GENOMIC DNA]</scope>
    <source>
        <strain evidence="4 5">CLA-AA-H277</strain>
    </source>
</reference>
<dbReference type="Pfam" id="PF21426">
    <property type="entry name" value="GBS104-like_Ig"/>
    <property type="match status" value="1"/>
</dbReference>
<dbReference type="InterPro" id="IPR013783">
    <property type="entry name" value="Ig-like_fold"/>
</dbReference>
<keyword evidence="2" id="KW-0812">Transmembrane</keyword>
<sequence>MFHKRKERKDCRGSFWRRSLSFLLVLLLVAGCVQVVGNQAEAASEPLSEFQPETQAGMEVLLSETELVTETESEITTEAHSEPVSESESVANSENLPETETETIRATEADFQLETEWETETASDLNPETESESEPGTETETKVETQAETESESETVSEQETESEAETETETESETKTESEIDTEKQHANFVAFQEKLVLFEASGIQDDNWLEAQTLLEEIRKSYEEEGLTEEDYKDLSERLKALLEVYYNRMAERAEGNAWLSLINSGWFQQYSGYAGADAEVEAEGTAVSFQSMEAQMNQRRSARVPQPSDVQVVNQGGSETSEDGVTISKTIQGTDLENVFDITLQVSTPRDILEVYKDPDMAVVIVMDISNTMTNGFGGTTRYQAAMTAAETFLDQFAESSTSQEISKVGYVAFNTDAHEIFGLQSCSSQDQANTLKNTMRTETEKIIDKAGYKDDHSRFTNIEAGLSMGKDMLQGATNKNKYIIFLSDGFPTTYISSGYNGYDPYDSAGTRFKDRVLNKPCTYGTSYSNEAAIRARNKAAEVKASSITIFSIGVDVGGQTIQQYTTQSEKADGFSVVDRTGTTYEIGDAASTEAYKTWLRNSIGSGYYYDSTDLTGLQKAYEEIFAKIRDFNEITAEAQWVANDPLPFSGTASQMVEFIGFYNQTPELVKENLSGAHENGGENTAVYDSDKTTIRWDLKKSGYVETGSGTSQIYTYQLVYRVRLKNEAAGFTENKDYDTNDTTSLTYQIFEGDGDNVTASEPKTMEFQIPSVKGYLVELEFSKQDPHGQAVAGAEFTLSHDTEKCRLCHGDGTITVIPNKKAVSDENGKVSFTAIPSGHQYRMTESKVPEDYYSNGNQYLLTAAYNELTIKTIDRNGNLLTAADGTARPWSGVVTNSTRYELPSTGGMGILWYTTGGWLTLFVASLFLLYKKIKGKDDGRNEEIH</sequence>
<dbReference type="Proteomes" id="UP001197875">
    <property type="component" value="Unassembled WGS sequence"/>
</dbReference>
<keyword evidence="2" id="KW-0472">Membrane</keyword>
<dbReference type="SUPFAM" id="SSF53300">
    <property type="entry name" value="vWA-like"/>
    <property type="match status" value="1"/>
</dbReference>
<dbReference type="InterPro" id="IPR002035">
    <property type="entry name" value="VWF_A"/>
</dbReference>
<feature type="region of interest" description="Disordered" evidence="1">
    <location>
        <begin position="300"/>
        <end position="326"/>
    </location>
</feature>
<evidence type="ECO:0000313" key="5">
    <source>
        <dbReference type="Proteomes" id="UP001197875"/>
    </source>
</evidence>
<feature type="transmembrane region" description="Helical" evidence="2">
    <location>
        <begin position="914"/>
        <end position="934"/>
    </location>
</feature>
<name>A0AAE3DRM3_9FIRM</name>
<dbReference type="Gene3D" id="2.60.40.10">
    <property type="entry name" value="Immunoglobulins"/>
    <property type="match status" value="1"/>
</dbReference>
<dbReference type="EMBL" id="JAJEPR010000005">
    <property type="protein sequence ID" value="MCC2189159.1"/>
    <property type="molecule type" value="Genomic_DNA"/>
</dbReference>
<dbReference type="AlphaFoldDB" id="A0AAE3DRM3"/>
<dbReference type="SMART" id="SM00327">
    <property type="entry name" value="VWA"/>
    <property type="match status" value="1"/>
</dbReference>
<keyword evidence="2" id="KW-1133">Transmembrane helix</keyword>
<feature type="region of interest" description="Disordered" evidence="1">
    <location>
        <begin position="70"/>
        <end position="183"/>
    </location>
</feature>
<feature type="compositionally biased region" description="Polar residues" evidence="1">
    <location>
        <begin position="311"/>
        <end position="322"/>
    </location>
</feature>
<feature type="compositionally biased region" description="Low complexity" evidence="1">
    <location>
        <begin position="84"/>
        <end position="95"/>
    </location>
</feature>
<comment type="caution">
    <text evidence="4">The sequence shown here is derived from an EMBL/GenBank/DDBJ whole genome shotgun (WGS) entry which is preliminary data.</text>
</comment>
<evidence type="ECO:0000256" key="2">
    <source>
        <dbReference type="SAM" id="Phobius"/>
    </source>
</evidence>
<organism evidence="4 5">
    <name type="scientific">Fusicatenibacter faecihominis</name>
    <dbReference type="NCBI Taxonomy" id="2881276"/>
    <lineage>
        <taxon>Bacteria</taxon>
        <taxon>Bacillati</taxon>
        <taxon>Bacillota</taxon>
        <taxon>Clostridia</taxon>
        <taxon>Lachnospirales</taxon>
        <taxon>Lachnospiraceae</taxon>
        <taxon>Fusicatenibacter</taxon>
    </lineage>
</organism>
<evidence type="ECO:0000259" key="3">
    <source>
        <dbReference type="PROSITE" id="PS50234"/>
    </source>
</evidence>
<evidence type="ECO:0000313" key="4">
    <source>
        <dbReference type="EMBL" id="MCC2189159.1"/>
    </source>
</evidence>
<feature type="compositionally biased region" description="Basic and acidic residues" evidence="1">
    <location>
        <begin position="173"/>
        <end position="183"/>
    </location>
</feature>
<dbReference type="PROSITE" id="PS50234">
    <property type="entry name" value="VWFA"/>
    <property type="match status" value="1"/>
</dbReference>
<dbReference type="InterPro" id="IPR036465">
    <property type="entry name" value="vWFA_dom_sf"/>
</dbReference>
<proteinExistence type="predicted"/>
<dbReference type="PROSITE" id="PS51257">
    <property type="entry name" value="PROKAR_LIPOPROTEIN"/>
    <property type="match status" value="1"/>
</dbReference>